<protein>
    <recommendedName>
        <fullName evidence="3">HEAT repeat protein</fullName>
    </recommendedName>
</protein>
<dbReference type="SUPFAM" id="SSF48371">
    <property type="entry name" value="ARM repeat"/>
    <property type="match status" value="1"/>
</dbReference>
<organism evidence="1 2">
    <name type="scientific">Thermosporothrix hazakensis</name>
    <dbReference type="NCBI Taxonomy" id="644383"/>
    <lineage>
        <taxon>Bacteria</taxon>
        <taxon>Bacillati</taxon>
        <taxon>Chloroflexota</taxon>
        <taxon>Ktedonobacteria</taxon>
        <taxon>Ktedonobacterales</taxon>
        <taxon>Thermosporotrichaceae</taxon>
        <taxon>Thermosporothrix</taxon>
    </lineage>
</organism>
<reference evidence="1 2" key="1">
    <citation type="submission" date="2018-06" db="EMBL/GenBank/DDBJ databases">
        <title>Genomic Encyclopedia of Archaeal and Bacterial Type Strains, Phase II (KMG-II): from individual species to whole genera.</title>
        <authorList>
            <person name="Goeker M."/>
        </authorList>
    </citation>
    <scope>NUCLEOTIDE SEQUENCE [LARGE SCALE GENOMIC DNA]</scope>
    <source>
        <strain evidence="1 2">ATCC BAA-1881</strain>
    </source>
</reference>
<evidence type="ECO:0008006" key="3">
    <source>
        <dbReference type="Google" id="ProtNLM"/>
    </source>
</evidence>
<dbReference type="OrthoDB" id="154709at2"/>
<accession>A0A326UBV8</accession>
<keyword evidence="2" id="KW-1185">Reference proteome</keyword>
<dbReference type="InterPro" id="IPR016024">
    <property type="entry name" value="ARM-type_fold"/>
</dbReference>
<comment type="caution">
    <text evidence="1">The sequence shown here is derived from an EMBL/GenBank/DDBJ whole genome shotgun (WGS) entry which is preliminary data.</text>
</comment>
<evidence type="ECO:0000313" key="1">
    <source>
        <dbReference type="EMBL" id="PZW36102.1"/>
    </source>
</evidence>
<gene>
    <name evidence="1" type="ORF">EI42_00272</name>
</gene>
<proteinExistence type="predicted"/>
<evidence type="ECO:0000313" key="2">
    <source>
        <dbReference type="Proteomes" id="UP000248806"/>
    </source>
</evidence>
<dbReference type="Proteomes" id="UP000248806">
    <property type="component" value="Unassembled WGS sequence"/>
</dbReference>
<name>A0A326UBV8_THEHA</name>
<dbReference type="RefSeq" id="WP_111318011.1">
    <property type="nucleotide sequence ID" value="NZ_BIFX01000001.1"/>
</dbReference>
<sequence>MHDTLAALVERALTGNHRPLEFYLRDNSRLPGPRANLELADDVSNLLASFVSRCPDNVRSLLHYFVNGERKMVTSNSPSEFLMLCGIIGLGVCASVQPDWREETFMTLDHYACSPCWRVREGVAIAFQHLLQADTTQTLAHLQSLAETGNWLQQRAAIAAVAEPILLKSLDIVPGALQMQRTVLERVRQVPEGERKQEEFRTLRRSLAYTLSVVTAAAPADGFALMRECASWHDAVITWILRENLKKKRLAKYANDAREVARLLE</sequence>
<dbReference type="EMBL" id="QKUF01000001">
    <property type="protein sequence ID" value="PZW36102.1"/>
    <property type="molecule type" value="Genomic_DNA"/>
</dbReference>
<dbReference type="AlphaFoldDB" id="A0A326UBV8"/>